<dbReference type="OrthoDB" id="426386at2759"/>
<dbReference type="InterPro" id="IPR013857">
    <property type="entry name" value="NADH-UbQ_OxRdtase-assoc_prot30"/>
</dbReference>
<dbReference type="InterPro" id="IPR036291">
    <property type="entry name" value="NAD(P)-bd_dom_sf"/>
</dbReference>
<gene>
    <name evidence="4" type="ORF">CEUSTIGMA_g9885.t1</name>
</gene>
<feature type="chain" id="PRO_5013259126" description="NADH:ubiquinone oxidoreductase intermediate-associated protein 30 domain-containing protein" evidence="1">
    <location>
        <begin position="20"/>
        <end position="625"/>
    </location>
</feature>
<dbReference type="Proteomes" id="UP000232323">
    <property type="component" value="Unassembled WGS sequence"/>
</dbReference>
<keyword evidence="1" id="KW-0732">Signal</keyword>
<dbReference type="Gene3D" id="2.60.120.430">
    <property type="entry name" value="Galactose-binding lectin"/>
    <property type="match status" value="1"/>
</dbReference>
<dbReference type="PANTHER" id="PTHR15020">
    <property type="entry name" value="FLAVIN REDUCTASE-RELATED"/>
    <property type="match status" value="1"/>
</dbReference>
<dbReference type="SUPFAM" id="SSF51735">
    <property type="entry name" value="NAD(P)-binding Rossmann-fold domains"/>
    <property type="match status" value="1"/>
</dbReference>
<proteinExistence type="predicted"/>
<evidence type="ECO:0008006" key="6">
    <source>
        <dbReference type="Google" id="ProtNLM"/>
    </source>
</evidence>
<dbReference type="Pfam" id="PF13460">
    <property type="entry name" value="NAD_binding_10"/>
    <property type="match status" value="2"/>
</dbReference>
<feature type="signal peptide" evidence="1">
    <location>
        <begin position="1"/>
        <end position="19"/>
    </location>
</feature>
<dbReference type="SUPFAM" id="SSF49785">
    <property type="entry name" value="Galactose-binding domain-like"/>
    <property type="match status" value="1"/>
</dbReference>
<dbReference type="EMBL" id="BEGY01000081">
    <property type="protein sequence ID" value="GAX82458.1"/>
    <property type="molecule type" value="Genomic_DNA"/>
</dbReference>
<evidence type="ECO:0000259" key="2">
    <source>
        <dbReference type="Pfam" id="PF08547"/>
    </source>
</evidence>
<evidence type="ECO:0000313" key="4">
    <source>
        <dbReference type="EMBL" id="GAX82458.1"/>
    </source>
</evidence>
<organism evidence="4 5">
    <name type="scientific">Chlamydomonas eustigma</name>
    <dbReference type="NCBI Taxonomy" id="1157962"/>
    <lineage>
        <taxon>Eukaryota</taxon>
        <taxon>Viridiplantae</taxon>
        <taxon>Chlorophyta</taxon>
        <taxon>core chlorophytes</taxon>
        <taxon>Chlorophyceae</taxon>
        <taxon>CS clade</taxon>
        <taxon>Chlamydomonadales</taxon>
        <taxon>Chlamydomonadaceae</taxon>
        <taxon>Chlamydomonas</taxon>
    </lineage>
</organism>
<protein>
    <recommendedName>
        <fullName evidence="6">NADH:ubiquinone oxidoreductase intermediate-associated protein 30 domain-containing protein</fullName>
    </recommendedName>
</protein>
<comment type="caution">
    <text evidence="4">The sequence shown here is derived from an EMBL/GenBank/DDBJ whole genome shotgun (WGS) entry which is preliminary data.</text>
</comment>
<evidence type="ECO:0000313" key="5">
    <source>
        <dbReference type="Proteomes" id="UP000232323"/>
    </source>
</evidence>
<dbReference type="STRING" id="1157962.A0A250XHA8"/>
<dbReference type="AlphaFoldDB" id="A0A250XHA8"/>
<reference evidence="4 5" key="1">
    <citation type="submission" date="2017-08" db="EMBL/GenBank/DDBJ databases">
        <title>Acidophilic green algal genome provides insights into adaptation to an acidic environment.</title>
        <authorList>
            <person name="Hirooka S."/>
            <person name="Hirose Y."/>
            <person name="Kanesaki Y."/>
            <person name="Higuchi S."/>
            <person name="Fujiwara T."/>
            <person name="Onuma R."/>
            <person name="Era A."/>
            <person name="Ohbayashi R."/>
            <person name="Uzuka A."/>
            <person name="Nozaki H."/>
            <person name="Yoshikawa H."/>
            <person name="Miyagishima S.Y."/>
        </authorList>
    </citation>
    <scope>NUCLEOTIDE SEQUENCE [LARGE SCALE GENOMIC DNA]</scope>
    <source>
        <strain evidence="4 5">NIES-2499</strain>
    </source>
</reference>
<dbReference type="Pfam" id="PF08547">
    <property type="entry name" value="CIA30"/>
    <property type="match status" value="1"/>
</dbReference>
<feature type="domain" description="NAD(P)-binding" evidence="3">
    <location>
        <begin position="137"/>
        <end position="260"/>
    </location>
</feature>
<sequence>MTLLVEFFLSAMALRFIKSSPINNQSVDRRSRFFVQAKSGESNSASRQPWDLGRFAKTVTFFNPPPSLQQVLQNVFIDTPTSILRTLQGSTQKGPAPILPVTLLERETPTGTHAVAATACPDIIVEVPLQGIIMVTGATGGVGRRVVERLLSAGKHVRALVRDVEKARELLSGLKFASGGALELCAADLSQPKTLLPEYFKDVRGLVICSAVKVQPKEGDTPDRAKYMQGIKFYDPEIADNSPQAVELEGMRALLAAAGPHVGYVHGLSILKGDGSGLQQWGALDDVVMGGVSLSSIQSFRGHGESAEEAAMVFRGVVSTSNSGGFASVRSRNFDPALDLGAYHGLELRLKGDGQRYKLILRTDPGWDSIAYCYSFDTQAGSWQTLRIPFSEFFPVFRAKRLKDASGLDPTKLYSVQLMLSKFEYDGELNPNFSAGEFSLPITRIAAYLSQTDAPKVVHVSSAGVTRPNRPGVKLEEEPPAVRMNDMLGGILTFKLAGEDVLRSSGLPYAVVRPCALTEEPAGAPLLLDQGDTIKGKISREDVAELCCVLLSQPAALNCTFEIKSTIPFSQAWDGSLAGAGEPIVGRDWNKLLLGSALEPGVTGKTIDGVYQGKTPDDVENIAPV</sequence>
<keyword evidence="5" id="KW-1185">Reference proteome</keyword>
<name>A0A250XHA8_9CHLO</name>
<dbReference type="InterPro" id="IPR008979">
    <property type="entry name" value="Galactose-bd-like_sf"/>
</dbReference>
<accession>A0A250XHA8</accession>
<dbReference type="Gene3D" id="3.40.50.720">
    <property type="entry name" value="NAD(P)-binding Rossmann-like Domain"/>
    <property type="match status" value="2"/>
</dbReference>
<feature type="domain" description="NADH:ubiquinone oxidoreductase intermediate-associated protein 30" evidence="2">
    <location>
        <begin position="277"/>
        <end position="442"/>
    </location>
</feature>
<feature type="domain" description="NAD(P)-binding" evidence="3">
    <location>
        <begin position="444"/>
        <end position="554"/>
    </location>
</feature>
<dbReference type="InterPro" id="IPR016040">
    <property type="entry name" value="NAD(P)-bd_dom"/>
</dbReference>
<evidence type="ECO:0000259" key="3">
    <source>
        <dbReference type="Pfam" id="PF13460"/>
    </source>
</evidence>
<dbReference type="PANTHER" id="PTHR15020:SF50">
    <property type="entry name" value="UPF0659 PROTEIN YMR090W"/>
    <property type="match status" value="1"/>
</dbReference>
<evidence type="ECO:0000256" key="1">
    <source>
        <dbReference type="SAM" id="SignalP"/>
    </source>
</evidence>